<dbReference type="RefSeq" id="XP_009843697.1">
    <property type="nucleotide sequence ID" value="XM_009845395.1"/>
</dbReference>
<feature type="compositionally biased region" description="Low complexity" evidence="1">
    <location>
        <begin position="50"/>
        <end position="64"/>
    </location>
</feature>
<dbReference type="EMBL" id="KI913206">
    <property type="protein sequence ID" value="ETV66721.1"/>
    <property type="molecule type" value="Genomic_DNA"/>
</dbReference>
<evidence type="ECO:0000256" key="1">
    <source>
        <dbReference type="SAM" id="MobiDB-lite"/>
    </source>
</evidence>
<name>W4FIR2_APHAT</name>
<dbReference type="VEuPathDB" id="FungiDB:H257_16822"/>
<dbReference type="GeneID" id="20818818"/>
<proteinExistence type="predicted"/>
<protein>
    <submittedName>
        <fullName evidence="2">Uncharacterized protein</fullName>
    </submittedName>
</protein>
<accession>W4FIR2</accession>
<dbReference type="AlphaFoldDB" id="W4FIR2"/>
<organism evidence="2">
    <name type="scientific">Aphanomyces astaci</name>
    <name type="common">Crayfish plague agent</name>
    <dbReference type="NCBI Taxonomy" id="112090"/>
    <lineage>
        <taxon>Eukaryota</taxon>
        <taxon>Sar</taxon>
        <taxon>Stramenopiles</taxon>
        <taxon>Oomycota</taxon>
        <taxon>Saprolegniomycetes</taxon>
        <taxon>Saprolegniales</taxon>
        <taxon>Verrucalvaceae</taxon>
        <taxon>Aphanomyces</taxon>
    </lineage>
</organism>
<feature type="region of interest" description="Disordered" evidence="1">
    <location>
        <begin position="50"/>
        <end position="71"/>
    </location>
</feature>
<gene>
    <name evidence="2" type="ORF">H257_16822</name>
</gene>
<reference evidence="2" key="1">
    <citation type="submission" date="2013-12" db="EMBL/GenBank/DDBJ databases">
        <title>The Genome Sequence of Aphanomyces astaci APO3.</title>
        <authorList>
            <consortium name="The Broad Institute Genomics Platform"/>
            <person name="Russ C."/>
            <person name="Tyler B."/>
            <person name="van West P."/>
            <person name="Dieguez-Uribeondo J."/>
            <person name="Young S.K."/>
            <person name="Zeng Q."/>
            <person name="Gargeya S."/>
            <person name="Fitzgerald M."/>
            <person name="Abouelleil A."/>
            <person name="Alvarado L."/>
            <person name="Chapman S.B."/>
            <person name="Gainer-Dewar J."/>
            <person name="Goldberg J."/>
            <person name="Griggs A."/>
            <person name="Gujja S."/>
            <person name="Hansen M."/>
            <person name="Howarth C."/>
            <person name="Imamovic A."/>
            <person name="Ireland A."/>
            <person name="Larimer J."/>
            <person name="McCowan C."/>
            <person name="Murphy C."/>
            <person name="Pearson M."/>
            <person name="Poon T.W."/>
            <person name="Priest M."/>
            <person name="Roberts A."/>
            <person name="Saif S."/>
            <person name="Shea T."/>
            <person name="Sykes S."/>
            <person name="Wortman J."/>
            <person name="Nusbaum C."/>
            <person name="Birren B."/>
        </authorList>
    </citation>
    <scope>NUCLEOTIDE SEQUENCE [LARGE SCALE GENOMIC DNA]</scope>
    <source>
        <strain evidence="2">APO3</strain>
    </source>
</reference>
<sequence>MAKSATTKNIAREMKMHIKLGHALAWSKQTDQGRTTMLHGREWQVALPPATVASAAPATTTTPSQRGDVLPESVETPVHISLAAAALLDSIIPAIEQPLASPAHDPTINTIYDMQQT</sequence>
<evidence type="ECO:0000313" key="2">
    <source>
        <dbReference type="EMBL" id="ETV66721.1"/>
    </source>
</evidence>